<dbReference type="Proteomes" id="UP000009375">
    <property type="component" value="Unassembled WGS sequence"/>
</dbReference>
<sequence>MLRNRPIILIAGLVIVAVLVYFLFFYNAGKVAVNSNQNSVNIVYNNCTNCSNSAMNTIYNLFKSDKYTLNPKNLSFDSSEGSSLISNYSVTALPTVIINESNNSASILDSLVYLNMFNVVGNKFVLNTPFLSGLTKGMTYFDLIQNKEITAFDIFNQSSIYQNINESMLNPSEILYLFNGTKYTANNKTLISFIYSNSSFSAVQSMILYKALNAFGNFSNLTVLTSPSISFSTGETLGKTQFYTLNGNNYKSKYFSMESTNIENLSSSPYVKTLEKQLFEFDQNSAYQLFDNLGNFMPFIDIGGRYVEISSMLNPRVFAGKDISQINALIKTNQTVGIAFNDSVYFVQTLLCSYVGYNEGVCNSTSIKNDLAKINSLI</sequence>
<dbReference type="AlphaFoldDB" id="D2EF05"/>
<evidence type="ECO:0000256" key="1">
    <source>
        <dbReference type="SAM" id="Phobius"/>
    </source>
</evidence>
<protein>
    <submittedName>
        <fullName evidence="2">Uncharacterized protein</fullName>
    </submittedName>
</protein>
<keyword evidence="1" id="KW-0812">Transmembrane</keyword>
<keyword evidence="1" id="KW-0472">Membrane</keyword>
<evidence type="ECO:0000313" key="3">
    <source>
        <dbReference type="Proteomes" id="UP000009375"/>
    </source>
</evidence>
<keyword evidence="1" id="KW-1133">Transmembrane helix</keyword>
<organism evidence="2 3">
    <name type="scientific">Candidatus Parvarchaeum acidiphilum ARMAN-4</name>
    <dbReference type="NCBI Taxonomy" id="662760"/>
    <lineage>
        <taxon>Archaea</taxon>
        <taxon>Candidatus Parvarchaeota</taxon>
        <taxon>Candidatus Parvarchaeum</taxon>
    </lineage>
</organism>
<reference evidence="2 3" key="1">
    <citation type="journal article" date="2010" name="Proc. Natl. Acad. Sci. U.S.A.">
        <title>Enigmatic, ultrasmall, uncultivated Archaea.</title>
        <authorList>
            <person name="Baker B.J."/>
            <person name="Comolli L.R."/>
            <person name="Dick G.J."/>
            <person name="Hauser L.J."/>
            <person name="Hyatt D."/>
            <person name="Dill B.D."/>
            <person name="Land M.L."/>
            <person name="Verberkmoes N.C."/>
            <person name="Hettich R.L."/>
            <person name="Banfield J.F."/>
        </authorList>
    </citation>
    <scope>NUCLEOTIDE SEQUENCE [LARGE SCALE GENOMIC DNA]</scope>
</reference>
<name>D2EF05_PARA4</name>
<accession>D2EF05</accession>
<gene>
    <name evidence="2" type="ORF">BJBARM4_0311</name>
</gene>
<dbReference type="EMBL" id="GG730042">
    <property type="protein sequence ID" value="EEZ93111.1"/>
    <property type="molecule type" value="Genomic_DNA"/>
</dbReference>
<proteinExistence type="predicted"/>
<feature type="transmembrane region" description="Helical" evidence="1">
    <location>
        <begin position="7"/>
        <end position="26"/>
    </location>
</feature>
<evidence type="ECO:0000313" key="2">
    <source>
        <dbReference type="EMBL" id="EEZ93111.1"/>
    </source>
</evidence>